<dbReference type="Gene3D" id="3.30.450.180">
    <property type="match status" value="1"/>
</dbReference>
<dbReference type="RefSeq" id="WP_089210380.1">
    <property type="nucleotide sequence ID" value="NZ_FZOD01000033.1"/>
</dbReference>
<dbReference type="Gene3D" id="1.10.260.40">
    <property type="entry name" value="lambda repressor-like DNA-binding domains"/>
    <property type="match status" value="1"/>
</dbReference>
<dbReference type="Proteomes" id="UP000198282">
    <property type="component" value="Unassembled WGS sequence"/>
</dbReference>
<dbReference type="CDD" id="cd00093">
    <property type="entry name" value="HTH_XRE"/>
    <property type="match status" value="1"/>
</dbReference>
<dbReference type="AlphaFoldDB" id="A0A239LIZ6"/>
<evidence type="ECO:0000259" key="1">
    <source>
        <dbReference type="SMART" id="SM00530"/>
    </source>
</evidence>
<dbReference type="InterPro" id="IPR010982">
    <property type="entry name" value="Lambda_DNA-bd_dom_sf"/>
</dbReference>
<feature type="domain" description="HTH cro/C1-type" evidence="1">
    <location>
        <begin position="10"/>
        <end position="82"/>
    </location>
</feature>
<proteinExistence type="predicted"/>
<dbReference type="PANTHER" id="PTHR35010">
    <property type="entry name" value="BLL4672 PROTEIN-RELATED"/>
    <property type="match status" value="1"/>
</dbReference>
<keyword evidence="3" id="KW-1185">Reference proteome</keyword>
<evidence type="ECO:0000313" key="3">
    <source>
        <dbReference type="Proteomes" id="UP000198282"/>
    </source>
</evidence>
<dbReference type="InterPro" id="IPR001387">
    <property type="entry name" value="Cro/C1-type_HTH"/>
</dbReference>
<gene>
    <name evidence="2" type="ORF">SAMN05216276_103360</name>
</gene>
<dbReference type="PANTHER" id="PTHR35010:SF2">
    <property type="entry name" value="BLL4672 PROTEIN"/>
    <property type="match status" value="1"/>
</dbReference>
<reference evidence="2 3" key="1">
    <citation type="submission" date="2017-06" db="EMBL/GenBank/DDBJ databases">
        <authorList>
            <person name="Kim H.J."/>
            <person name="Triplett B.A."/>
        </authorList>
    </citation>
    <scope>NUCLEOTIDE SEQUENCE [LARGE SCALE GENOMIC DNA]</scope>
    <source>
        <strain evidence="2 3">CGMCC 4.2132</strain>
    </source>
</reference>
<organism evidence="2 3">
    <name type="scientific">Streptosporangium subroseum</name>
    <dbReference type="NCBI Taxonomy" id="106412"/>
    <lineage>
        <taxon>Bacteria</taxon>
        <taxon>Bacillati</taxon>
        <taxon>Actinomycetota</taxon>
        <taxon>Actinomycetes</taxon>
        <taxon>Streptosporangiales</taxon>
        <taxon>Streptosporangiaceae</taxon>
        <taxon>Streptosporangium</taxon>
    </lineage>
</organism>
<accession>A0A239LIZ6</accession>
<dbReference type="SMART" id="SM00530">
    <property type="entry name" value="HTH_XRE"/>
    <property type="match status" value="1"/>
</dbReference>
<dbReference type="OrthoDB" id="4336585at2"/>
<protein>
    <submittedName>
        <fullName evidence="2">Helix-turn-helix domain-containing protein</fullName>
    </submittedName>
</protein>
<dbReference type="SUPFAM" id="SSF47413">
    <property type="entry name" value="lambda repressor-like DNA-binding domains"/>
    <property type="match status" value="1"/>
</dbReference>
<evidence type="ECO:0000313" key="2">
    <source>
        <dbReference type="EMBL" id="SNT30441.1"/>
    </source>
</evidence>
<dbReference type="Pfam" id="PF13560">
    <property type="entry name" value="HTH_31"/>
    <property type="match status" value="1"/>
</dbReference>
<sequence>MDSGKLLGEFLRARRELTTPAQVGLLDVGFRRTPGLRREEVAMLAGVSTDYYVRLEQGRERHPSGQVLDALTQALDLGIEAEAHLYELAQPRPRRRGTADGMEQVSPDLLRMMHGWSYTPALVCNRWLDVLARNPPVAILHDGLEHTDNLLRLIFLDPRAREYYRDWEQIARAQVAYLRSVAGADLNDPDLIELVGELSSQSADFRRIWARHDVGIPSKNRLLRHHVIGELDLTCEAFSVASAPGQQLLAFQAEPGSPSAHALTRLDRLAGMTTP</sequence>
<dbReference type="EMBL" id="FZOD01000033">
    <property type="protein sequence ID" value="SNT30441.1"/>
    <property type="molecule type" value="Genomic_DNA"/>
</dbReference>
<dbReference type="GO" id="GO:0003677">
    <property type="term" value="F:DNA binding"/>
    <property type="evidence" value="ECO:0007669"/>
    <property type="project" value="InterPro"/>
</dbReference>
<dbReference type="InterPro" id="IPR041413">
    <property type="entry name" value="MLTR_LBD"/>
</dbReference>
<dbReference type="Pfam" id="PF17765">
    <property type="entry name" value="MLTR_LBD"/>
    <property type="match status" value="1"/>
</dbReference>
<name>A0A239LIZ6_9ACTN</name>